<dbReference type="Pfam" id="PF04082">
    <property type="entry name" value="Fungal_trans"/>
    <property type="match status" value="1"/>
</dbReference>
<dbReference type="PANTHER" id="PTHR47424:SF15">
    <property type="entry name" value="ZN(II)2CYS6 TRANSCRIPTION FACTOR (EUROFUNG)"/>
    <property type="match status" value="1"/>
</dbReference>
<dbReference type="GO" id="GO:0006351">
    <property type="term" value="P:DNA-templated transcription"/>
    <property type="evidence" value="ECO:0007669"/>
    <property type="project" value="InterPro"/>
</dbReference>
<proteinExistence type="predicted"/>
<dbReference type="SMART" id="SM00906">
    <property type="entry name" value="Fungal_trans"/>
    <property type="match status" value="1"/>
</dbReference>
<reference evidence="7" key="1">
    <citation type="submission" date="2012-06" db="EMBL/GenBank/DDBJ databases">
        <title>The genome sequence of Coniosporium apollinis CBS 100218.</title>
        <authorList>
            <consortium name="The Broad Institute Genome Sequencing Platform"/>
            <person name="Cuomo C."/>
            <person name="Gorbushina A."/>
            <person name="Noack S."/>
            <person name="Walker B."/>
            <person name="Young S.K."/>
            <person name="Zeng Q."/>
            <person name="Gargeya S."/>
            <person name="Fitzgerald M."/>
            <person name="Haas B."/>
            <person name="Abouelleil A."/>
            <person name="Alvarado L."/>
            <person name="Arachchi H.M."/>
            <person name="Berlin A.M."/>
            <person name="Chapman S.B."/>
            <person name="Goldberg J."/>
            <person name="Griggs A."/>
            <person name="Gujja S."/>
            <person name="Hansen M."/>
            <person name="Howarth C."/>
            <person name="Imamovic A."/>
            <person name="Larimer J."/>
            <person name="McCowan C."/>
            <person name="Montmayeur A."/>
            <person name="Murphy C."/>
            <person name="Neiman D."/>
            <person name="Pearson M."/>
            <person name="Priest M."/>
            <person name="Roberts A."/>
            <person name="Saif S."/>
            <person name="Shea T."/>
            <person name="Sisk P."/>
            <person name="Sykes S."/>
            <person name="Wortman J."/>
            <person name="Nusbaum C."/>
            <person name="Birren B."/>
        </authorList>
    </citation>
    <scope>NUCLEOTIDE SEQUENCE [LARGE SCALE GENOMIC DNA]</scope>
    <source>
        <strain evidence="7">CBS 100218</strain>
    </source>
</reference>
<dbReference type="GO" id="GO:0000978">
    <property type="term" value="F:RNA polymerase II cis-regulatory region sequence-specific DNA binding"/>
    <property type="evidence" value="ECO:0007669"/>
    <property type="project" value="TreeGrafter"/>
</dbReference>
<dbReference type="RefSeq" id="XP_007776820.1">
    <property type="nucleotide sequence ID" value="XM_007778630.1"/>
</dbReference>
<keyword evidence="7" id="KW-1185">Reference proteome</keyword>
<dbReference type="GO" id="GO:0005634">
    <property type="term" value="C:nucleus"/>
    <property type="evidence" value="ECO:0007669"/>
    <property type="project" value="TreeGrafter"/>
</dbReference>
<protein>
    <recommendedName>
        <fullName evidence="5">Xylanolytic transcriptional activator regulatory domain-containing protein</fullName>
    </recommendedName>
</protein>
<feature type="region of interest" description="Disordered" evidence="4">
    <location>
        <begin position="415"/>
        <end position="438"/>
    </location>
</feature>
<evidence type="ECO:0000256" key="2">
    <source>
        <dbReference type="ARBA" id="ARBA00023163"/>
    </source>
</evidence>
<dbReference type="OrthoDB" id="2571985at2759"/>
<sequence length="546" mass="61299">MSPHPIAHYLMPTLRGSASFISHCEREIWGRTASSENPNLHGRPVFLALFNAVLALGAITAGEDAFFMQGAPSGHSPTADILRRDPNGDAPIYPPLKLAKLFFERAKENLSDPFEACSFESTQTLFLMAVFCQNALKPHSCYMYSGMAARTALAIGIPSCVDHGSTQASSLWWGLYSHEIEMCASVGRESALREPHHYQVPLPQILPLESSCQALIGCMVALAQLLRELSHEVYQSNSTLTLTERSARSLSLDKRLMVWKDQLPPTLNLEKTSLVEPEWVSKQKIVLRLRFFNARILFHRPFLIAAATEENPEPYLTHVQLCVEVSRKTIELLYDAYVHRPYFRTWWYNATYTLYATMILLYVVLSNIQPGPEDDLLQDVEKSLEIFNAMNMIVVARRCAEITTEILEITRKLVQERREKERPPRQQESTAGDITGDVLPTVSDPTVHTLPGFGFDITHENLFDITREDLFASLVDCNLMDGFTDYGSGFVDGPDTDSAAASRNIPVINQGEGNFQTYRMGNDGVLGGAILRLDETAQDSYQRLTW</sequence>
<dbReference type="OMA" id="FDITHEN"/>
<dbReference type="EMBL" id="JH767555">
    <property type="protein sequence ID" value="EON61503.1"/>
    <property type="molecule type" value="Genomic_DNA"/>
</dbReference>
<evidence type="ECO:0000259" key="5">
    <source>
        <dbReference type="SMART" id="SM00906"/>
    </source>
</evidence>
<keyword evidence="1" id="KW-0805">Transcription regulation</keyword>
<evidence type="ECO:0000313" key="7">
    <source>
        <dbReference type="Proteomes" id="UP000016924"/>
    </source>
</evidence>
<dbReference type="InterPro" id="IPR007219">
    <property type="entry name" value="XnlR_reg_dom"/>
</dbReference>
<dbReference type="CDD" id="cd12148">
    <property type="entry name" value="fungal_TF_MHR"/>
    <property type="match status" value="1"/>
</dbReference>
<dbReference type="GO" id="GO:0000981">
    <property type="term" value="F:DNA-binding transcription factor activity, RNA polymerase II-specific"/>
    <property type="evidence" value="ECO:0007669"/>
    <property type="project" value="TreeGrafter"/>
</dbReference>
<dbReference type="STRING" id="1168221.R7YHZ2"/>
<name>R7YHZ2_CONA1</name>
<dbReference type="GO" id="GO:0000435">
    <property type="term" value="P:positive regulation of transcription from RNA polymerase II promoter by galactose"/>
    <property type="evidence" value="ECO:0007669"/>
    <property type="project" value="TreeGrafter"/>
</dbReference>
<dbReference type="eggNOG" id="ENOG502RNV0">
    <property type="taxonomic scope" value="Eukaryota"/>
</dbReference>
<accession>R7YHZ2</accession>
<dbReference type="InterPro" id="IPR051127">
    <property type="entry name" value="Fungal_SecMet_Regulators"/>
</dbReference>
<dbReference type="HOGENOM" id="CLU_008137_0_1_1"/>
<feature type="compositionally biased region" description="Basic and acidic residues" evidence="4">
    <location>
        <begin position="415"/>
        <end position="425"/>
    </location>
</feature>
<keyword evidence="2" id="KW-0804">Transcription</keyword>
<organism evidence="6 7">
    <name type="scientific">Coniosporium apollinis (strain CBS 100218)</name>
    <name type="common">Rock-inhabiting black yeast</name>
    <dbReference type="NCBI Taxonomy" id="1168221"/>
    <lineage>
        <taxon>Eukaryota</taxon>
        <taxon>Fungi</taxon>
        <taxon>Dikarya</taxon>
        <taxon>Ascomycota</taxon>
        <taxon>Pezizomycotina</taxon>
        <taxon>Dothideomycetes</taxon>
        <taxon>Dothideomycetes incertae sedis</taxon>
        <taxon>Coniosporium</taxon>
    </lineage>
</organism>
<dbReference type="GeneID" id="19898029"/>
<keyword evidence="3" id="KW-0539">Nucleus</keyword>
<feature type="domain" description="Xylanolytic transcriptional activator regulatory" evidence="5">
    <location>
        <begin position="141"/>
        <end position="209"/>
    </location>
</feature>
<gene>
    <name evidence="6" type="ORF">W97_00718</name>
</gene>
<dbReference type="AlphaFoldDB" id="R7YHZ2"/>
<dbReference type="PANTHER" id="PTHR47424">
    <property type="entry name" value="REGULATORY PROTEIN GAL4"/>
    <property type="match status" value="1"/>
</dbReference>
<dbReference type="Proteomes" id="UP000016924">
    <property type="component" value="Unassembled WGS sequence"/>
</dbReference>
<dbReference type="GO" id="GO:0008270">
    <property type="term" value="F:zinc ion binding"/>
    <property type="evidence" value="ECO:0007669"/>
    <property type="project" value="InterPro"/>
</dbReference>
<evidence type="ECO:0000256" key="1">
    <source>
        <dbReference type="ARBA" id="ARBA00023015"/>
    </source>
</evidence>
<evidence type="ECO:0000313" key="6">
    <source>
        <dbReference type="EMBL" id="EON61503.1"/>
    </source>
</evidence>
<evidence type="ECO:0000256" key="4">
    <source>
        <dbReference type="SAM" id="MobiDB-lite"/>
    </source>
</evidence>
<evidence type="ECO:0000256" key="3">
    <source>
        <dbReference type="ARBA" id="ARBA00023242"/>
    </source>
</evidence>